<reference evidence="2" key="1">
    <citation type="submission" date="2021-02" db="EMBL/GenBank/DDBJ databases">
        <title>Comparative genomics reveals that relaxation of natural selection precedes convergent phenotypic evolution of cavefish.</title>
        <authorList>
            <person name="Peng Z."/>
        </authorList>
    </citation>
    <scope>NUCLEOTIDE SEQUENCE</scope>
    <source>
        <tissue evidence="2">Muscle</tissue>
    </source>
</reference>
<comment type="caution">
    <text evidence="2">The sequence shown here is derived from an EMBL/GenBank/DDBJ whole genome shotgun (WGS) entry which is preliminary data.</text>
</comment>
<dbReference type="EMBL" id="JAFHDT010000004">
    <property type="protein sequence ID" value="KAI7811167.1"/>
    <property type="molecule type" value="Genomic_DNA"/>
</dbReference>
<dbReference type="OrthoDB" id="25620at2759"/>
<evidence type="ECO:0000313" key="3">
    <source>
        <dbReference type="Proteomes" id="UP001059041"/>
    </source>
</evidence>
<keyword evidence="3" id="KW-1185">Reference proteome</keyword>
<dbReference type="Proteomes" id="UP001059041">
    <property type="component" value="Linkage Group LG4"/>
</dbReference>
<accession>A0A9W8C923</accession>
<dbReference type="SUPFAM" id="SSF52540">
    <property type="entry name" value="P-loop containing nucleoside triphosphate hydrolases"/>
    <property type="match status" value="1"/>
</dbReference>
<dbReference type="AlphaFoldDB" id="A0A9W8C923"/>
<name>A0A9W8C923_TRIRA</name>
<evidence type="ECO:0000313" key="2">
    <source>
        <dbReference type="EMBL" id="KAI7811167.1"/>
    </source>
</evidence>
<evidence type="ECO:0000256" key="1">
    <source>
        <dbReference type="SAM" id="MobiDB-lite"/>
    </source>
</evidence>
<protein>
    <submittedName>
        <fullName evidence="2">Interferon-induced protein 44</fullName>
    </submittedName>
</protein>
<sequence>MGSLVSKPVRQHSRQLPPKFEGERPELDKPWRNFKWDQKSELKKQLEEFTPSNPAVTEIKILVAGQIGAGKSSFINSVNSAFQGRITSGALVDSSAGNSKSFTKTLREIKIRSKKNLPIVFRDIMGLEPEMLAGTHTDDIINAVFGHVKEGYRFKESKQIACKDQHYTGNPSLSDQAFCLVYIIAADTVQFTDDKLMDKLRIIRQRISAEGIPQVIVMTKVDEACPLVKNDLRNIYQSKKIKEKMQMCSDKVGVPMCNIFPVKNYHDEIDTDDNVDVLILKALDQIVHLADDRLLNSSSS</sequence>
<dbReference type="PANTHER" id="PTHR14241">
    <property type="entry name" value="INTERFERON-INDUCED PROTEIN 44"/>
    <property type="match status" value="1"/>
</dbReference>
<dbReference type="PANTHER" id="PTHR14241:SF1">
    <property type="entry name" value="INTERFERON-INDUCED PROTEIN 44-RELATED"/>
    <property type="match status" value="1"/>
</dbReference>
<dbReference type="GO" id="GO:0006955">
    <property type="term" value="P:immune response"/>
    <property type="evidence" value="ECO:0007669"/>
    <property type="project" value="TreeGrafter"/>
</dbReference>
<proteinExistence type="predicted"/>
<gene>
    <name evidence="2" type="ORF">IRJ41_011205</name>
</gene>
<dbReference type="Gene3D" id="3.40.50.300">
    <property type="entry name" value="P-loop containing nucleotide triphosphate hydrolases"/>
    <property type="match status" value="1"/>
</dbReference>
<organism evidence="2 3">
    <name type="scientific">Triplophysa rosa</name>
    <name type="common">Cave loach</name>
    <dbReference type="NCBI Taxonomy" id="992332"/>
    <lineage>
        <taxon>Eukaryota</taxon>
        <taxon>Metazoa</taxon>
        <taxon>Chordata</taxon>
        <taxon>Craniata</taxon>
        <taxon>Vertebrata</taxon>
        <taxon>Euteleostomi</taxon>
        <taxon>Actinopterygii</taxon>
        <taxon>Neopterygii</taxon>
        <taxon>Teleostei</taxon>
        <taxon>Ostariophysi</taxon>
        <taxon>Cypriniformes</taxon>
        <taxon>Nemacheilidae</taxon>
        <taxon>Triplophysa</taxon>
    </lineage>
</organism>
<dbReference type="InterPro" id="IPR027417">
    <property type="entry name" value="P-loop_NTPase"/>
</dbReference>
<feature type="region of interest" description="Disordered" evidence="1">
    <location>
        <begin position="1"/>
        <end position="28"/>
    </location>
</feature>